<dbReference type="Proteomes" id="UP000664132">
    <property type="component" value="Unassembled WGS sequence"/>
</dbReference>
<dbReference type="EMBL" id="JAFJYH010000639">
    <property type="protein sequence ID" value="KAG4410619.1"/>
    <property type="molecule type" value="Genomic_DNA"/>
</dbReference>
<reference evidence="1" key="1">
    <citation type="submission" date="2021-02" db="EMBL/GenBank/DDBJ databases">
        <title>Genome sequence Cadophora malorum strain M34.</title>
        <authorList>
            <person name="Stefanovic E."/>
            <person name="Vu D."/>
            <person name="Scully C."/>
            <person name="Dijksterhuis J."/>
            <person name="Roader J."/>
            <person name="Houbraken J."/>
        </authorList>
    </citation>
    <scope>NUCLEOTIDE SEQUENCE</scope>
    <source>
        <strain evidence="1">M34</strain>
    </source>
</reference>
<dbReference type="AlphaFoldDB" id="A0A8H7SZ72"/>
<evidence type="ECO:0000313" key="2">
    <source>
        <dbReference type="Proteomes" id="UP000664132"/>
    </source>
</evidence>
<name>A0A8H7SZ72_9HELO</name>
<evidence type="ECO:0000313" key="1">
    <source>
        <dbReference type="EMBL" id="KAG4410619.1"/>
    </source>
</evidence>
<comment type="caution">
    <text evidence="1">The sequence shown here is derived from an EMBL/GenBank/DDBJ whole genome shotgun (WGS) entry which is preliminary data.</text>
</comment>
<keyword evidence="2" id="KW-1185">Reference proteome</keyword>
<organism evidence="1 2">
    <name type="scientific">Cadophora malorum</name>
    <dbReference type="NCBI Taxonomy" id="108018"/>
    <lineage>
        <taxon>Eukaryota</taxon>
        <taxon>Fungi</taxon>
        <taxon>Dikarya</taxon>
        <taxon>Ascomycota</taxon>
        <taxon>Pezizomycotina</taxon>
        <taxon>Leotiomycetes</taxon>
        <taxon>Helotiales</taxon>
        <taxon>Ploettnerulaceae</taxon>
        <taxon>Cadophora</taxon>
    </lineage>
</organism>
<sequence>MTYVPFPFLSDQRDHNNTIKNAMPIRPPMLVGIPRPEAMEIGLLVEGWVLAGSPTEAVGVDEAAVMTGRDDTVGQLVVV</sequence>
<proteinExistence type="predicted"/>
<accession>A0A8H7SZ72</accession>
<gene>
    <name evidence="1" type="ORF">IFR04_016248</name>
</gene>
<protein>
    <submittedName>
        <fullName evidence="1">Uncharacterized protein</fullName>
    </submittedName>
</protein>